<organism evidence="9 10">
    <name type="scientific">Pedobacter africanus</name>
    <dbReference type="NCBI Taxonomy" id="151894"/>
    <lineage>
        <taxon>Bacteria</taxon>
        <taxon>Pseudomonadati</taxon>
        <taxon>Bacteroidota</taxon>
        <taxon>Sphingobacteriia</taxon>
        <taxon>Sphingobacteriales</taxon>
        <taxon>Sphingobacteriaceae</taxon>
        <taxon>Pedobacter</taxon>
    </lineage>
</organism>
<proteinExistence type="inferred from homology"/>
<feature type="binding site" evidence="6">
    <location>
        <position position="34"/>
    </location>
    <ligand>
        <name>Mg(2+)</name>
        <dbReference type="ChEBI" id="CHEBI:18420"/>
        <label>1</label>
    </ligand>
</feature>
<dbReference type="PROSITE" id="PS00726">
    <property type="entry name" value="AP_NUCLEASE_F1_1"/>
    <property type="match status" value="1"/>
</dbReference>
<dbReference type="SUPFAM" id="SSF56219">
    <property type="entry name" value="DNase I-like"/>
    <property type="match status" value="1"/>
</dbReference>
<dbReference type="OrthoDB" id="9803914at2"/>
<feature type="binding site" evidence="6">
    <location>
        <position position="149"/>
    </location>
    <ligand>
        <name>Mg(2+)</name>
        <dbReference type="ChEBI" id="CHEBI:18420"/>
        <label>1</label>
    </ligand>
</feature>
<comment type="cofactor">
    <cofactor evidence="6">
        <name>Mg(2+)</name>
        <dbReference type="ChEBI" id="CHEBI:18420"/>
    </cofactor>
    <cofactor evidence="6">
        <name>Mn(2+)</name>
        <dbReference type="ChEBI" id="CHEBI:29035"/>
    </cofactor>
    <text evidence="6">Probably binds two magnesium or manganese ions per subunit.</text>
</comment>
<dbReference type="AlphaFoldDB" id="A0A1W2A3H8"/>
<feature type="binding site" evidence="6">
    <location>
        <position position="7"/>
    </location>
    <ligand>
        <name>Mg(2+)</name>
        <dbReference type="ChEBI" id="CHEBI:18420"/>
        <label>1</label>
    </ligand>
</feature>
<protein>
    <submittedName>
        <fullName evidence="9">Exodeoxyribonuclease-3</fullName>
    </submittedName>
</protein>
<dbReference type="RefSeq" id="WP_084237468.1">
    <property type="nucleotide sequence ID" value="NZ_FWXT01000001.1"/>
</dbReference>
<keyword evidence="6" id="KW-0464">Manganese</keyword>
<keyword evidence="3" id="KW-0378">Hydrolase</keyword>
<evidence type="ECO:0000256" key="6">
    <source>
        <dbReference type="PIRSR" id="PIRSR604808-2"/>
    </source>
</evidence>
<dbReference type="NCBIfam" id="TIGR00633">
    <property type="entry name" value="xth"/>
    <property type="match status" value="1"/>
</dbReference>
<dbReference type="CDD" id="cd09086">
    <property type="entry name" value="ExoIII-like_AP-endo"/>
    <property type="match status" value="1"/>
</dbReference>
<evidence type="ECO:0000256" key="4">
    <source>
        <dbReference type="ARBA" id="ARBA00022842"/>
    </source>
</evidence>
<dbReference type="PANTHER" id="PTHR43250">
    <property type="entry name" value="EXODEOXYRIBONUCLEASE III"/>
    <property type="match status" value="1"/>
</dbReference>
<dbReference type="GO" id="GO:0008311">
    <property type="term" value="F:double-stranded DNA 3'-5' DNA exonuclease activity"/>
    <property type="evidence" value="ECO:0007669"/>
    <property type="project" value="InterPro"/>
</dbReference>
<gene>
    <name evidence="9" type="ORF">SAMN04488524_1207</name>
</gene>
<evidence type="ECO:0000256" key="2">
    <source>
        <dbReference type="ARBA" id="ARBA00022723"/>
    </source>
</evidence>
<dbReference type="STRING" id="151894.SAMN04488524_1207"/>
<keyword evidence="4 6" id="KW-0460">Magnesium</keyword>
<dbReference type="InterPro" id="IPR004808">
    <property type="entry name" value="AP_endonuc_1"/>
</dbReference>
<reference evidence="10" key="1">
    <citation type="submission" date="2017-04" db="EMBL/GenBank/DDBJ databases">
        <authorList>
            <person name="Varghese N."/>
            <person name="Submissions S."/>
        </authorList>
    </citation>
    <scope>NUCLEOTIDE SEQUENCE [LARGE SCALE GENOMIC DNA]</scope>
    <source>
        <strain evidence="10">DSM 12126</strain>
    </source>
</reference>
<dbReference type="Pfam" id="PF03372">
    <property type="entry name" value="Exo_endo_phos"/>
    <property type="match status" value="1"/>
</dbReference>
<evidence type="ECO:0000256" key="5">
    <source>
        <dbReference type="PIRSR" id="PIRSR604808-1"/>
    </source>
</evidence>
<keyword evidence="10" id="KW-1185">Reference proteome</keyword>
<feature type="active site" description="Proton donor/acceptor" evidence="5">
    <location>
        <position position="147"/>
    </location>
</feature>
<comment type="similarity">
    <text evidence="1">Belongs to the DNA repair enzymes AP/ExoA family.</text>
</comment>
<dbReference type="InterPro" id="IPR036691">
    <property type="entry name" value="Endo/exonu/phosph_ase_sf"/>
</dbReference>
<feature type="site" description="Transition state stabilizer" evidence="7">
    <location>
        <position position="149"/>
    </location>
</feature>
<dbReference type="EMBL" id="FWXT01000001">
    <property type="protein sequence ID" value="SMC55225.1"/>
    <property type="molecule type" value="Genomic_DNA"/>
</dbReference>
<dbReference type="InterPro" id="IPR037493">
    <property type="entry name" value="ExoIII-like"/>
</dbReference>
<dbReference type="Proteomes" id="UP000192756">
    <property type="component" value="Unassembled WGS sequence"/>
</dbReference>
<dbReference type="NCBIfam" id="TIGR00195">
    <property type="entry name" value="exoDNase_III"/>
    <property type="match status" value="1"/>
</dbReference>
<dbReference type="GO" id="GO:0004519">
    <property type="term" value="F:endonuclease activity"/>
    <property type="evidence" value="ECO:0007669"/>
    <property type="project" value="InterPro"/>
</dbReference>
<feature type="site" description="Interaction with DNA substrate" evidence="7">
    <location>
        <position position="248"/>
    </location>
</feature>
<dbReference type="Gene3D" id="3.60.10.10">
    <property type="entry name" value="Endonuclease/exonuclease/phosphatase"/>
    <property type="match status" value="1"/>
</dbReference>
<dbReference type="GO" id="GO:0003677">
    <property type="term" value="F:DNA binding"/>
    <property type="evidence" value="ECO:0007669"/>
    <property type="project" value="InterPro"/>
</dbReference>
<evidence type="ECO:0000256" key="7">
    <source>
        <dbReference type="PIRSR" id="PIRSR604808-3"/>
    </source>
</evidence>
<feature type="binding site" evidence="6">
    <location>
        <position position="247"/>
    </location>
    <ligand>
        <name>Mg(2+)</name>
        <dbReference type="ChEBI" id="CHEBI:18420"/>
        <label>1</label>
    </ligand>
</feature>
<feature type="active site" description="Proton acceptor" evidence="5">
    <location>
        <position position="248"/>
    </location>
</feature>
<dbReference type="PANTHER" id="PTHR43250:SF1">
    <property type="entry name" value="EXODEOXYRIBONUCLEASE III"/>
    <property type="match status" value="1"/>
</dbReference>
<evidence type="ECO:0000256" key="1">
    <source>
        <dbReference type="ARBA" id="ARBA00007092"/>
    </source>
</evidence>
<feature type="active site" evidence="5">
    <location>
        <position position="106"/>
    </location>
</feature>
<feature type="domain" description="Endonuclease/exonuclease/phosphatase" evidence="8">
    <location>
        <begin position="4"/>
        <end position="248"/>
    </location>
</feature>
<accession>A0A1W2A3H8</accession>
<sequence>MKIASYNINGINARLDNLLRWLAEAKPDVVCLQELKAPDDRFPWKALLAAGYHSIWHGQKSWNGVAILSSYGEIQETRRGLDGDPNDLHSRYIEAFINGIVIGCLYLPNGNPFPGPKFDYKLKWIKRLTKHAKKLNGFDLPVALVGDYNIMPTELDTYKPEKYIDNALFRPEARKLWQILLSQGWTDAFRKMYPEQRIYTFWDYLRNAYQRDAGLRLDHFLLNHKLADKLQSATVEKHVRGWAHSSDHAPVWIEISEARAPHPS</sequence>
<dbReference type="GO" id="GO:0006281">
    <property type="term" value="P:DNA repair"/>
    <property type="evidence" value="ECO:0007669"/>
    <property type="project" value="InterPro"/>
</dbReference>
<dbReference type="InterPro" id="IPR005135">
    <property type="entry name" value="Endo/exonuclease/phosphatase"/>
</dbReference>
<feature type="site" description="Important for catalytic activity" evidence="7">
    <location>
        <position position="218"/>
    </location>
</feature>
<dbReference type="GO" id="GO:0046872">
    <property type="term" value="F:metal ion binding"/>
    <property type="evidence" value="ECO:0007669"/>
    <property type="project" value="UniProtKB-KW"/>
</dbReference>
<dbReference type="InterPro" id="IPR020847">
    <property type="entry name" value="AP_endonuclease_F1_BS"/>
</dbReference>
<name>A0A1W2A3H8_9SPHI</name>
<dbReference type="PROSITE" id="PS51435">
    <property type="entry name" value="AP_NUCLEASE_F1_4"/>
    <property type="match status" value="1"/>
</dbReference>
<evidence type="ECO:0000259" key="8">
    <source>
        <dbReference type="Pfam" id="PF03372"/>
    </source>
</evidence>
<evidence type="ECO:0000313" key="9">
    <source>
        <dbReference type="EMBL" id="SMC55225.1"/>
    </source>
</evidence>
<evidence type="ECO:0000313" key="10">
    <source>
        <dbReference type="Proteomes" id="UP000192756"/>
    </source>
</evidence>
<keyword evidence="2 6" id="KW-0479">Metal-binding</keyword>
<evidence type="ECO:0000256" key="3">
    <source>
        <dbReference type="ARBA" id="ARBA00022801"/>
    </source>
</evidence>
<feature type="binding site" evidence="6">
    <location>
        <position position="147"/>
    </location>
    <ligand>
        <name>Mg(2+)</name>
        <dbReference type="ChEBI" id="CHEBI:18420"/>
        <label>1</label>
    </ligand>
</feature>
<feature type="binding site" evidence="6">
    <location>
        <position position="248"/>
    </location>
    <ligand>
        <name>Mg(2+)</name>
        <dbReference type="ChEBI" id="CHEBI:18420"/>
        <label>1</label>
    </ligand>
</feature>